<evidence type="ECO:0000256" key="1">
    <source>
        <dbReference type="ARBA" id="ARBA00004141"/>
    </source>
</evidence>
<dbReference type="GO" id="GO:0016020">
    <property type="term" value="C:membrane"/>
    <property type="evidence" value="ECO:0007669"/>
    <property type="project" value="UniProtKB-SubCell"/>
</dbReference>
<dbReference type="InterPro" id="IPR020846">
    <property type="entry name" value="MFS_dom"/>
</dbReference>
<comment type="subcellular location">
    <subcellularLocation>
        <location evidence="1">Membrane</location>
        <topology evidence="1">Multi-pass membrane protein</topology>
    </subcellularLocation>
</comment>
<dbReference type="PANTHER" id="PTHR11360">
    <property type="entry name" value="MONOCARBOXYLATE TRANSPORTER"/>
    <property type="match status" value="1"/>
</dbReference>
<gene>
    <name evidence="7" type="ORF">B0J15DRAFT_456408</name>
</gene>
<dbReference type="Proteomes" id="UP000736672">
    <property type="component" value="Unassembled WGS sequence"/>
</dbReference>
<evidence type="ECO:0000256" key="5">
    <source>
        <dbReference type="SAM" id="Phobius"/>
    </source>
</evidence>
<feature type="region of interest" description="Disordered" evidence="4">
    <location>
        <begin position="30"/>
        <end position="57"/>
    </location>
</feature>
<feature type="transmembrane region" description="Helical" evidence="5">
    <location>
        <begin position="460"/>
        <end position="484"/>
    </location>
</feature>
<evidence type="ECO:0000259" key="6">
    <source>
        <dbReference type="PROSITE" id="PS50850"/>
    </source>
</evidence>
<keyword evidence="5" id="KW-0812">Transmembrane</keyword>
<dbReference type="InterPro" id="IPR011701">
    <property type="entry name" value="MFS"/>
</dbReference>
<keyword evidence="3" id="KW-0325">Glycoprotein</keyword>
<dbReference type="EMBL" id="JAGTJS010000037">
    <property type="protein sequence ID" value="KAH7230390.1"/>
    <property type="molecule type" value="Genomic_DNA"/>
</dbReference>
<feature type="domain" description="Major facilitator superfamily (MFS) profile" evidence="6">
    <location>
        <begin position="297"/>
        <end position="490"/>
    </location>
</feature>
<feature type="transmembrane region" description="Helical" evidence="5">
    <location>
        <begin position="299"/>
        <end position="321"/>
    </location>
</feature>
<keyword evidence="8" id="KW-1185">Reference proteome</keyword>
<protein>
    <submittedName>
        <fullName evidence="7">Riboflavin transporter MCH5</fullName>
    </submittedName>
</protein>
<feature type="transmembrane region" description="Helical" evidence="5">
    <location>
        <begin position="194"/>
        <end position="214"/>
    </location>
</feature>
<keyword evidence="5" id="KW-0472">Membrane</keyword>
<dbReference type="OrthoDB" id="6499973at2759"/>
<dbReference type="Gene3D" id="1.20.1250.20">
    <property type="entry name" value="MFS general substrate transporter like domains"/>
    <property type="match status" value="1"/>
</dbReference>
<evidence type="ECO:0000256" key="3">
    <source>
        <dbReference type="ARBA" id="ARBA00023180"/>
    </source>
</evidence>
<evidence type="ECO:0000256" key="4">
    <source>
        <dbReference type="SAM" id="MobiDB-lite"/>
    </source>
</evidence>
<dbReference type="SUPFAM" id="SSF103473">
    <property type="entry name" value="MFS general substrate transporter"/>
    <property type="match status" value="1"/>
</dbReference>
<reference evidence="7" key="1">
    <citation type="journal article" date="2021" name="Nat. Commun.">
        <title>Genetic determinants of endophytism in the Arabidopsis root mycobiome.</title>
        <authorList>
            <person name="Mesny F."/>
            <person name="Miyauchi S."/>
            <person name="Thiergart T."/>
            <person name="Pickel B."/>
            <person name="Atanasova L."/>
            <person name="Karlsson M."/>
            <person name="Huettel B."/>
            <person name="Barry K.W."/>
            <person name="Haridas S."/>
            <person name="Chen C."/>
            <person name="Bauer D."/>
            <person name="Andreopoulos W."/>
            <person name="Pangilinan J."/>
            <person name="LaButti K."/>
            <person name="Riley R."/>
            <person name="Lipzen A."/>
            <person name="Clum A."/>
            <person name="Drula E."/>
            <person name="Henrissat B."/>
            <person name="Kohler A."/>
            <person name="Grigoriev I.V."/>
            <person name="Martin F.M."/>
            <person name="Hacquard S."/>
        </authorList>
    </citation>
    <scope>NUCLEOTIDE SEQUENCE</scope>
    <source>
        <strain evidence="7">FSSC 5 MPI-SDFR-AT-0091</strain>
    </source>
</reference>
<feature type="transmembrane region" description="Helical" evidence="5">
    <location>
        <begin position="107"/>
        <end position="127"/>
    </location>
</feature>
<feature type="transmembrane region" description="Helical" evidence="5">
    <location>
        <begin position="333"/>
        <end position="352"/>
    </location>
</feature>
<feature type="transmembrane region" description="Helical" evidence="5">
    <location>
        <begin position="158"/>
        <end position="182"/>
    </location>
</feature>
<feature type="transmembrane region" description="Helical" evidence="5">
    <location>
        <begin position="364"/>
        <end position="384"/>
    </location>
</feature>
<evidence type="ECO:0000313" key="8">
    <source>
        <dbReference type="Proteomes" id="UP000736672"/>
    </source>
</evidence>
<evidence type="ECO:0000256" key="2">
    <source>
        <dbReference type="ARBA" id="ARBA00006727"/>
    </source>
</evidence>
<name>A0A9P9G1I7_FUSSL</name>
<dbReference type="InterPro" id="IPR050327">
    <property type="entry name" value="Proton-linked_MCT"/>
</dbReference>
<dbReference type="PROSITE" id="PS50850">
    <property type="entry name" value="MFS"/>
    <property type="match status" value="1"/>
</dbReference>
<dbReference type="Pfam" id="PF07690">
    <property type="entry name" value="MFS_1"/>
    <property type="match status" value="1"/>
</dbReference>
<keyword evidence="5" id="KW-1133">Transmembrane helix</keyword>
<evidence type="ECO:0000313" key="7">
    <source>
        <dbReference type="EMBL" id="KAH7230390.1"/>
    </source>
</evidence>
<feature type="transmembrane region" description="Helical" evidence="5">
    <location>
        <begin position="226"/>
        <end position="248"/>
    </location>
</feature>
<dbReference type="AlphaFoldDB" id="A0A9P9G1I7"/>
<comment type="similarity">
    <text evidence="2">Belongs to the major facilitator superfamily. Monocarboxylate porter (TC 2.A.1.13) family.</text>
</comment>
<feature type="transmembrane region" description="Helical" evidence="5">
    <location>
        <begin position="426"/>
        <end position="448"/>
    </location>
</feature>
<sequence length="490" mass="52591">MASESARWPLWRRIPAPHCPFELEASQSRSWVAPNGSPAIAGSETNDDSRPRRPANSVDNERKWKAWLCVLGSFLFMIPSYGFMQSVGTIQSYLSLNQLSDYSARDIGWITGMYTFLTLFLSVYAGLLVDIYSLHRLAPVATALTVPMFFLLGECKLYWHFMLCLGVLGGIGAALTSSIAVAIVGKLFVRLRGLAMGVALAGSSLAGVVIPLILRRILPTWGAQWSFRTLGFIVLAIMVVGTFCMLPFDNLVKSTALLTDGVGPRSDEQTADAPQEVPWVAPATKRTAGVHFSVFKSPAFSFICGSIFLLDFVIFGITGMLPTIVSWSGFPVSAGYTMVAVLNGASCVGRVLPGLIGDRFGHYNVLIGMIIVTIICTGVILVPFGSTDIVALYVFSGLWGLGSGSFVSLGSVCIGKTCEARDYGRYYGALSFAASFGLLITVPVGGQMLESMGATALSGLYLTILCLGCFSAFASRSLLVGTWLDLKTRI</sequence>
<feature type="transmembrane region" description="Helical" evidence="5">
    <location>
        <begin position="134"/>
        <end position="152"/>
    </location>
</feature>
<accession>A0A9P9G1I7</accession>
<comment type="caution">
    <text evidence="7">The sequence shown here is derived from an EMBL/GenBank/DDBJ whole genome shotgun (WGS) entry which is preliminary data.</text>
</comment>
<dbReference type="PANTHER" id="PTHR11360:SF230">
    <property type="entry name" value="MONOCARBOXYLATE TRANSPORTER, PUTATIVE (AFU_ORTHOLOGUE AFUA_2G12790)-RELATED"/>
    <property type="match status" value="1"/>
</dbReference>
<feature type="transmembrane region" description="Helical" evidence="5">
    <location>
        <begin position="66"/>
        <end position="87"/>
    </location>
</feature>
<organism evidence="7 8">
    <name type="scientific">Fusarium solani</name>
    <name type="common">Filamentous fungus</name>
    <dbReference type="NCBI Taxonomy" id="169388"/>
    <lineage>
        <taxon>Eukaryota</taxon>
        <taxon>Fungi</taxon>
        <taxon>Dikarya</taxon>
        <taxon>Ascomycota</taxon>
        <taxon>Pezizomycotina</taxon>
        <taxon>Sordariomycetes</taxon>
        <taxon>Hypocreomycetidae</taxon>
        <taxon>Hypocreales</taxon>
        <taxon>Nectriaceae</taxon>
        <taxon>Fusarium</taxon>
        <taxon>Fusarium solani species complex</taxon>
    </lineage>
</organism>
<feature type="transmembrane region" description="Helical" evidence="5">
    <location>
        <begin position="390"/>
        <end position="414"/>
    </location>
</feature>
<dbReference type="InterPro" id="IPR036259">
    <property type="entry name" value="MFS_trans_sf"/>
</dbReference>
<dbReference type="GO" id="GO:0022857">
    <property type="term" value="F:transmembrane transporter activity"/>
    <property type="evidence" value="ECO:0007669"/>
    <property type="project" value="InterPro"/>
</dbReference>
<proteinExistence type="inferred from homology"/>